<accession>A0A2M4DKD6</accession>
<proteinExistence type="predicted"/>
<organism evidence="1">
    <name type="scientific">Anopheles darlingi</name>
    <name type="common">Mosquito</name>
    <dbReference type="NCBI Taxonomy" id="43151"/>
    <lineage>
        <taxon>Eukaryota</taxon>
        <taxon>Metazoa</taxon>
        <taxon>Ecdysozoa</taxon>
        <taxon>Arthropoda</taxon>
        <taxon>Hexapoda</taxon>
        <taxon>Insecta</taxon>
        <taxon>Pterygota</taxon>
        <taxon>Neoptera</taxon>
        <taxon>Endopterygota</taxon>
        <taxon>Diptera</taxon>
        <taxon>Nematocera</taxon>
        <taxon>Culicoidea</taxon>
        <taxon>Culicidae</taxon>
        <taxon>Anophelinae</taxon>
        <taxon>Anopheles</taxon>
    </lineage>
</organism>
<reference evidence="1" key="1">
    <citation type="submission" date="2018-01" db="EMBL/GenBank/DDBJ databases">
        <title>An insight into the sialome of Amazonian anophelines.</title>
        <authorList>
            <person name="Ribeiro J.M."/>
            <person name="Scarpassa V."/>
            <person name="Calvo E."/>
        </authorList>
    </citation>
    <scope>NUCLEOTIDE SEQUENCE</scope>
</reference>
<sequence>MPSSMSALICTISSSSCPALASNVKTRMASSSAASCHAPSLAADGLPSSWLVPCRPPSTHLERCGKKRPIPR</sequence>
<name>A0A2M4DKD6_ANODA</name>
<protein>
    <submittedName>
        <fullName evidence="1">Putative secreted protein</fullName>
    </submittedName>
</protein>
<evidence type="ECO:0000313" key="1">
    <source>
        <dbReference type="EMBL" id="MBW78020.1"/>
    </source>
</evidence>
<dbReference type="EMBL" id="GGFL01013842">
    <property type="protein sequence ID" value="MBW78020.1"/>
    <property type="molecule type" value="Transcribed_RNA"/>
</dbReference>
<dbReference type="AlphaFoldDB" id="A0A2M4DKD6"/>